<dbReference type="Gene3D" id="3.90.1200.10">
    <property type="match status" value="1"/>
</dbReference>
<organism evidence="2 3">
    <name type="scientific">Carpinus fangiana</name>
    <dbReference type="NCBI Taxonomy" id="176857"/>
    <lineage>
        <taxon>Eukaryota</taxon>
        <taxon>Viridiplantae</taxon>
        <taxon>Streptophyta</taxon>
        <taxon>Embryophyta</taxon>
        <taxon>Tracheophyta</taxon>
        <taxon>Spermatophyta</taxon>
        <taxon>Magnoliopsida</taxon>
        <taxon>eudicotyledons</taxon>
        <taxon>Gunneridae</taxon>
        <taxon>Pentapetalae</taxon>
        <taxon>rosids</taxon>
        <taxon>fabids</taxon>
        <taxon>Fagales</taxon>
        <taxon>Betulaceae</taxon>
        <taxon>Carpinus</taxon>
    </lineage>
</organism>
<dbReference type="InterPro" id="IPR051678">
    <property type="entry name" value="AGP_Transferase"/>
</dbReference>
<dbReference type="SUPFAM" id="SSF56112">
    <property type="entry name" value="Protein kinase-like (PK-like)"/>
    <property type="match status" value="1"/>
</dbReference>
<protein>
    <recommendedName>
        <fullName evidence="1">Aminoglycoside phosphotransferase domain-containing protein</fullName>
    </recommendedName>
</protein>
<dbReference type="EMBL" id="VIBQ01000016">
    <property type="protein sequence ID" value="KAB8356495.1"/>
    <property type="molecule type" value="Genomic_DNA"/>
</dbReference>
<evidence type="ECO:0000313" key="2">
    <source>
        <dbReference type="EMBL" id="KAB8356495.1"/>
    </source>
</evidence>
<comment type="caution">
    <text evidence="2">The sequence shown here is derived from an EMBL/GenBank/DDBJ whole genome shotgun (WGS) entry which is preliminary data.</text>
</comment>
<dbReference type="AlphaFoldDB" id="A0A5N6KXC4"/>
<dbReference type="InterPro" id="IPR002575">
    <property type="entry name" value="Aminoglycoside_PTrfase"/>
</dbReference>
<proteinExistence type="predicted"/>
<dbReference type="Pfam" id="PF01636">
    <property type="entry name" value="APH"/>
    <property type="match status" value="1"/>
</dbReference>
<keyword evidence="3" id="KW-1185">Reference proteome</keyword>
<dbReference type="PANTHER" id="PTHR21310">
    <property type="entry name" value="AMINOGLYCOSIDE PHOSPHOTRANSFERASE-RELATED-RELATED"/>
    <property type="match status" value="1"/>
</dbReference>
<dbReference type="Proteomes" id="UP000327013">
    <property type="component" value="Unassembled WGS sequence"/>
</dbReference>
<reference evidence="2 3" key="1">
    <citation type="submission" date="2019-06" db="EMBL/GenBank/DDBJ databases">
        <title>A chromosomal-level reference genome of Carpinus fangiana (Coryloideae, Betulaceae).</title>
        <authorList>
            <person name="Yang X."/>
            <person name="Wang Z."/>
            <person name="Zhang L."/>
            <person name="Hao G."/>
            <person name="Liu J."/>
            <person name="Yang Y."/>
        </authorList>
    </citation>
    <scope>NUCLEOTIDE SEQUENCE [LARGE SCALE GENOMIC DNA]</scope>
    <source>
        <strain evidence="2">Cfa_2016G</strain>
        <tissue evidence="2">Leaf</tissue>
    </source>
</reference>
<dbReference type="PANTHER" id="PTHR21310:SF58">
    <property type="entry name" value="AMINOGLYCOSIDE PHOSPHOTRANSFERASE DOMAIN-CONTAINING PROTEIN"/>
    <property type="match status" value="1"/>
</dbReference>
<sequence length="287" mass="32534">MEQQHQGDLIVQWPDGNGYLSLKNSSEEQKRGIDQIDFRPIYQAGRGSAVWGIGTDTICKVKVRTPNVSSEADNIAFVQDNFPSIPLPEVLYTYVHKDCTALFLRRVNGDTLAHAWGTLAEDQHYGLVNAVSEYCEVMAKLTSNRMMGVGGQCLLEPYLETRKDTPVAPLTVAEALTVFEKYTPPDMESPEIKEFHFYHPDLGPGNIMVRDGSIVAIIDWEAAGFYPYFWIATKPSVSPGLNFHIPIDGVEDHYWRKTLKERLISKGFPWVAPWWMEWNKRCSSDCN</sequence>
<name>A0A5N6KXC4_9ROSI</name>
<dbReference type="InterPro" id="IPR011009">
    <property type="entry name" value="Kinase-like_dom_sf"/>
</dbReference>
<evidence type="ECO:0000259" key="1">
    <source>
        <dbReference type="Pfam" id="PF01636"/>
    </source>
</evidence>
<dbReference type="OrthoDB" id="5404599at2759"/>
<accession>A0A5N6KXC4</accession>
<feature type="domain" description="Aminoglycoside phosphotransferase" evidence="1">
    <location>
        <begin position="185"/>
        <end position="227"/>
    </location>
</feature>
<gene>
    <name evidence="2" type="ORF">FH972_024078</name>
</gene>
<evidence type="ECO:0000313" key="3">
    <source>
        <dbReference type="Proteomes" id="UP000327013"/>
    </source>
</evidence>